<dbReference type="InterPro" id="IPR046348">
    <property type="entry name" value="SIS_dom_sf"/>
</dbReference>
<dbReference type="STRING" id="1664069.BGLY_3089"/>
<keyword evidence="3" id="KW-0413">Isomerase</keyword>
<dbReference type="GO" id="GO:0097367">
    <property type="term" value="F:carbohydrate derivative binding"/>
    <property type="evidence" value="ECO:0007669"/>
    <property type="project" value="InterPro"/>
</dbReference>
<dbReference type="GO" id="GO:1901135">
    <property type="term" value="P:carbohydrate derivative metabolic process"/>
    <property type="evidence" value="ECO:0007669"/>
    <property type="project" value="InterPro"/>
</dbReference>
<dbReference type="CDD" id="cd05005">
    <property type="entry name" value="SIS_PHI"/>
    <property type="match status" value="1"/>
</dbReference>
<evidence type="ECO:0000256" key="1">
    <source>
        <dbReference type="ARBA" id="ARBA00009235"/>
    </source>
</evidence>
<organism evidence="3 5">
    <name type="scientific">Bacillus glycinifermentans</name>
    <dbReference type="NCBI Taxonomy" id="1664069"/>
    <lineage>
        <taxon>Bacteria</taxon>
        <taxon>Bacillati</taxon>
        <taxon>Bacillota</taxon>
        <taxon>Bacilli</taxon>
        <taxon>Bacillales</taxon>
        <taxon>Bacillaceae</taxon>
        <taxon>Bacillus</taxon>
    </lineage>
</organism>
<evidence type="ECO:0000313" key="4">
    <source>
        <dbReference type="EMBL" id="MEC0485052.1"/>
    </source>
</evidence>
<dbReference type="PANTHER" id="PTHR43443">
    <property type="entry name" value="3-HEXULOSE-6-PHOSPHATE ISOMERASE"/>
    <property type="match status" value="1"/>
</dbReference>
<gene>
    <name evidence="4" type="primary">hxlB</name>
    <name evidence="3" type="ORF">AB447_212135</name>
    <name evidence="4" type="ORF">P8828_09340</name>
</gene>
<dbReference type="PANTHER" id="PTHR43443:SF1">
    <property type="entry name" value="3-HEXULOSE-6-PHOSPHATE ISOMERASE"/>
    <property type="match status" value="1"/>
</dbReference>
<dbReference type="RefSeq" id="WP_048352998.1">
    <property type="nucleotide sequence ID" value="NZ_CP023481.1"/>
</dbReference>
<evidence type="ECO:0000259" key="2">
    <source>
        <dbReference type="PROSITE" id="PS51464"/>
    </source>
</evidence>
<dbReference type="SUPFAM" id="SSF53697">
    <property type="entry name" value="SIS domain"/>
    <property type="match status" value="1"/>
</dbReference>
<dbReference type="PROSITE" id="PS51464">
    <property type="entry name" value="SIS"/>
    <property type="match status" value="1"/>
</dbReference>
<dbReference type="EMBL" id="LECW02000004">
    <property type="protein sequence ID" value="KRT95250.1"/>
    <property type="molecule type" value="Genomic_DNA"/>
</dbReference>
<dbReference type="Gene3D" id="3.40.50.10490">
    <property type="entry name" value="Glucose-6-phosphate isomerase like protein, domain 1"/>
    <property type="match status" value="1"/>
</dbReference>
<evidence type="ECO:0000313" key="6">
    <source>
        <dbReference type="Proteomes" id="UP001341297"/>
    </source>
</evidence>
<dbReference type="Pfam" id="PF01380">
    <property type="entry name" value="SIS"/>
    <property type="match status" value="1"/>
</dbReference>
<protein>
    <submittedName>
        <fullName evidence="3 4">6-phospho-3-hexuloisomerase</fullName>
    </submittedName>
</protein>
<reference evidence="3" key="2">
    <citation type="submission" date="2015-10" db="EMBL/GenBank/DDBJ databases">
        <authorList>
            <person name="Gilbert D.G."/>
        </authorList>
    </citation>
    <scope>NUCLEOTIDE SEQUENCE</scope>
    <source>
        <strain evidence="3">GO-13</strain>
    </source>
</reference>
<evidence type="ECO:0000313" key="5">
    <source>
        <dbReference type="Proteomes" id="UP000036168"/>
    </source>
</evidence>
<name>A0A0T6BUG0_9BACI</name>
<comment type="similarity">
    <text evidence="1">Belongs to the SIS family. PHI subfamily.</text>
</comment>
<sequence>MKAYDYLKTIIAELNDATSRIQEEGIEDLISSIISSEKVFVSGAGRSGLMGKSFAMRLMHMGIYAYVTGETVTPSFTEKDLLIVGTGSGKTESLLHMAEKAKDIGGTVAAVTVSPDSPIAEVSDHIVQLPGSPKDKAASDKQTIQPMGSLFEQTLLLFYDAAILRMMEMKGLNTQHMYGNHANLE</sequence>
<dbReference type="InterPro" id="IPR001347">
    <property type="entry name" value="SIS_dom"/>
</dbReference>
<proteinExistence type="inferred from homology"/>
<dbReference type="EMBL" id="JARRTL010000008">
    <property type="protein sequence ID" value="MEC0485052.1"/>
    <property type="molecule type" value="Genomic_DNA"/>
</dbReference>
<accession>A0A0T6BUG0</accession>
<dbReference type="Proteomes" id="UP001341297">
    <property type="component" value="Unassembled WGS sequence"/>
</dbReference>
<dbReference type="Proteomes" id="UP000036168">
    <property type="component" value="Unassembled WGS sequence"/>
</dbReference>
<reference evidence="3 5" key="1">
    <citation type="journal article" date="2015" name="Int. J. Syst. Evol. Microbiol.">
        <title>Bacillus glycinifermentans sp. nov., isolated from fermented soybean paste.</title>
        <authorList>
            <person name="Kim S.J."/>
            <person name="Dunlap C.A."/>
            <person name="Kwon S.W."/>
            <person name="Rooney A.P."/>
        </authorList>
    </citation>
    <scope>NUCLEOTIDE SEQUENCE [LARGE SCALE GENOMIC DNA]</scope>
    <source>
        <strain evidence="3 5">GO-13</strain>
    </source>
</reference>
<dbReference type="OrthoDB" id="9797832at2"/>
<dbReference type="AlphaFoldDB" id="A0A0T6BUG0"/>
<comment type="caution">
    <text evidence="3">The sequence shown here is derived from an EMBL/GenBank/DDBJ whole genome shotgun (WGS) entry which is preliminary data.</text>
</comment>
<feature type="domain" description="SIS" evidence="2">
    <location>
        <begin position="29"/>
        <end position="172"/>
    </location>
</feature>
<dbReference type="NCBIfam" id="TIGR03127">
    <property type="entry name" value="RuMP_HxlB"/>
    <property type="match status" value="1"/>
</dbReference>
<dbReference type="GO" id="GO:0016853">
    <property type="term" value="F:isomerase activity"/>
    <property type="evidence" value="ECO:0007669"/>
    <property type="project" value="UniProtKB-KW"/>
</dbReference>
<reference evidence="4 6" key="3">
    <citation type="submission" date="2023-03" db="EMBL/GenBank/DDBJ databases">
        <title>Agriculturally important microbes genome sequencing.</title>
        <authorList>
            <person name="Dunlap C."/>
        </authorList>
    </citation>
    <scope>NUCLEOTIDE SEQUENCE [LARGE SCALE GENOMIC DNA]</scope>
    <source>
        <strain evidence="4 6">CBP-3203</strain>
    </source>
</reference>
<dbReference type="InterPro" id="IPR017552">
    <property type="entry name" value="PHI/rmpB"/>
</dbReference>
<keyword evidence="6" id="KW-1185">Reference proteome</keyword>
<evidence type="ECO:0000313" key="3">
    <source>
        <dbReference type="EMBL" id="KRT95250.1"/>
    </source>
</evidence>